<dbReference type="Pfam" id="PF00535">
    <property type="entry name" value="Glycos_transf_2"/>
    <property type="match status" value="1"/>
</dbReference>
<evidence type="ECO:0000259" key="1">
    <source>
        <dbReference type="Pfam" id="PF00535"/>
    </source>
</evidence>
<dbReference type="InterPro" id="IPR001173">
    <property type="entry name" value="Glyco_trans_2-like"/>
</dbReference>
<dbReference type="InterPro" id="IPR050834">
    <property type="entry name" value="Glycosyltransf_2"/>
</dbReference>
<protein>
    <submittedName>
        <fullName evidence="2">Glycosyltransferase</fullName>
        <ecNumber evidence="2">2.4.-.-</ecNumber>
    </submittedName>
</protein>
<dbReference type="Proteomes" id="UP001056336">
    <property type="component" value="Chromosome"/>
</dbReference>
<dbReference type="EC" id="2.4.-.-" evidence="2"/>
<evidence type="ECO:0000313" key="3">
    <source>
        <dbReference type="Proteomes" id="UP001056336"/>
    </source>
</evidence>
<dbReference type="PANTHER" id="PTHR43685:SF2">
    <property type="entry name" value="GLYCOSYLTRANSFERASE 2-LIKE DOMAIN-CONTAINING PROTEIN"/>
    <property type="match status" value="1"/>
</dbReference>
<dbReference type="SUPFAM" id="SSF53448">
    <property type="entry name" value="Nucleotide-diphospho-sugar transferases"/>
    <property type="match status" value="1"/>
</dbReference>
<gene>
    <name evidence="2" type="ORF">M6D93_16410</name>
</gene>
<proteinExistence type="predicted"/>
<dbReference type="GO" id="GO:0016757">
    <property type="term" value="F:glycosyltransferase activity"/>
    <property type="evidence" value="ECO:0007669"/>
    <property type="project" value="UniProtKB-KW"/>
</dbReference>
<dbReference type="PANTHER" id="PTHR43685">
    <property type="entry name" value="GLYCOSYLTRANSFERASE"/>
    <property type="match status" value="1"/>
</dbReference>
<accession>A0ABY4QY80</accession>
<keyword evidence="2" id="KW-0328">Glycosyltransferase</keyword>
<dbReference type="RefSeq" id="WP_249770821.1">
    <property type="nucleotide sequence ID" value="NZ_CP097332.1"/>
</dbReference>
<dbReference type="InterPro" id="IPR029044">
    <property type="entry name" value="Nucleotide-diphossugar_trans"/>
</dbReference>
<organism evidence="2 3">
    <name type="scientific">Jatrophihabitans telluris</name>
    <dbReference type="NCBI Taxonomy" id="2038343"/>
    <lineage>
        <taxon>Bacteria</taxon>
        <taxon>Bacillati</taxon>
        <taxon>Actinomycetota</taxon>
        <taxon>Actinomycetes</taxon>
        <taxon>Jatrophihabitantales</taxon>
        <taxon>Jatrophihabitantaceae</taxon>
        <taxon>Jatrophihabitans</taxon>
    </lineage>
</organism>
<dbReference type="EMBL" id="CP097332">
    <property type="protein sequence ID" value="UQX87870.1"/>
    <property type="molecule type" value="Genomic_DNA"/>
</dbReference>
<name>A0ABY4QY80_9ACTN</name>
<reference evidence="2" key="2">
    <citation type="submission" date="2022-05" db="EMBL/GenBank/DDBJ databases">
        <authorList>
            <person name="Kim J.-S."/>
            <person name="Lee K."/>
            <person name="Suh M."/>
            <person name="Eom M."/>
            <person name="Kim J.-S."/>
            <person name="Kim D.-S."/>
            <person name="Ko S.-H."/>
            <person name="Shin Y."/>
            <person name="Lee J.-S."/>
        </authorList>
    </citation>
    <scope>NUCLEOTIDE SEQUENCE</scope>
    <source>
        <strain evidence="2">N237</strain>
    </source>
</reference>
<feature type="domain" description="Glycosyltransferase 2-like" evidence="1">
    <location>
        <begin position="8"/>
        <end position="173"/>
    </location>
</feature>
<sequence>MAEPTIGVVVCVYTEQRWNDISAGINALDRQSLKADQILIVVDHNEALEQRCRSELTGFGTPVEVVPNKHAQGLSGARNTAVELLTTDLIAFLDDDACPDGSWLERLAAPFSDDDVWISGGHSSPGWPDQIRPRWFPAEFDWVVGSSYLGMPEQDADVRNVHGCSMLFRSSVFSLVGGFAEGVGRVGVLPMGCEETELCIRLQQERPGTKIRYVPSAEVLHRVSENRVRFGYFLKRCYAEGLSKAQIGKLVGASESTSDERRYASEVLPAGVRKGIRSALHGDVGGLGRAAAIIVGLLVTAGGYARGRVAG</sequence>
<keyword evidence="2" id="KW-0808">Transferase</keyword>
<reference evidence="2" key="1">
    <citation type="journal article" date="2018" name="Int. J. Syst. Evol. Microbiol.">
        <title>Jatrophihabitans telluris sp. nov., isolated from sediment soil of lava forest wetlands and the emended description of the genus Jatrophihabitans.</title>
        <authorList>
            <person name="Lee K.C."/>
            <person name="Suh M.K."/>
            <person name="Eom M.K."/>
            <person name="Kim K.K."/>
            <person name="Kim J.S."/>
            <person name="Kim D.S."/>
            <person name="Ko S.H."/>
            <person name="Shin Y.K."/>
            <person name="Lee J.S."/>
        </authorList>
    </citation>
    <scope>NUCLEOTIDE SEQUENCE</scope>
    <source>
        <strain evidence="2">N237</strain>
    </source>
</reference>
<keyword evidence="3" id="KW-1185">Reference proteome</keyword>
<evidence type="ECO:0000313" key="2">
    <source>
        <dbReference type="EMBL" id="UQX87870.1"/>
    </source>
</evidence>
<dbReference type="Gene3D" id="3.90.550.10">
    <property type="entry name" value="Spore Coat Polysaccharide Biosynthesis Protein SpsA, Chain A"/>
    <property type="match status" value="1"/>
</dbReference>